<proteinExistence type="predicted"/>
<dbReference type="EMBL" id="GBXM01096027">
    <property type="protein sequence ID" value="JAH12550.1"/>
    <property type="molecule type" value="Transcribed_RNA"/>
</dbReference>
<dbReference type="AlphaFoldDB" id="A0A0E9Q877"/>
<sequence length="56" mass="6638">MNDGPAPANICMTSRFQQKLPSVHNFHSFLWQTCLRKVQTTPGPMSHRLWNTYWYL</sequence>
<organism evidence="1">
    <name type="scientific">Anguilla anguilla</name>
    <name type="common">European freshwater eel</name>
    <name type="synonym">Muraena anguilla</name>
    <dbReference type="NCBI Taxonomy" id="7936"/>
    <lineage>
        <taxon>Eukaryota</taxon>
        <taxon>Metazoa</taxon>
        <taxon>Chordata</taxon>
        <taxon>Craniata</taxon>
        <taxon>Vertebrata</taxon>
        <taxon>Euteleostomi</taxon>
        <taxon>Actinopterygii</taxon>
        <taxon>Neopterygii</taxon>
        <taxon>Teleostei</taxon>
        <taxon>Anguilliformes</taxon>
        <taxon>Anguillidae</taxon>
        <taxon>Anguilla</taxon>
    </lineage>
</organism>
<protein>
    <submittedName>
        <fullName evidence="1">Uncharacterized protein</fullName>
    </submittedName>
</protein>
<accession>A0A0E9Q877</accession>
<name>A0A0E9Q877_ANGAN</name>
<reference evidence="1" key="2">
    <citation type="journal article" date="2015" name="Fish Shellfish Immunol.">
        <title>Early steps in the European eel (Anguilla anguilla)-Vibrio vulnificus interaction in the gills: Role of the RtxA13 toxin.</title>
        <authorList>
            <person name="Callol A."/>
            <person name="Pajuelo D."/>
            <person name="Ebbesson L."/>
            <person name="Teles M."/>
            <person name="MacKenzie S."/>
            <person name="Amaro C."/>
        </authorList>
    </citation>
    <scope>NUCLEOTIDE SEQUENCE</scope>
</reference>
<reference evidence="1" key="1">
    <citation type="submission" date="2014-11" db="EMBL/GenBank/DDBJ databases">
        <authorList>
            <person name="Amaro Gonzalez C."/>
        </authorList>
    </citation>
    <scope>NUCLEOTIDE SEQUENCE</scope>
</reference>
<evidence type="ECO:0000313" key="1">
    <source>
        <dbReference type="EMBL" id="JAH12550.1"/>
    </source>
</evidence>